<dbReference type="Proteomes" id="UP000467322">
    <property type="component" value="Unassembled WGS sequence"/>
</dbReference>
<keyword evidence="3" id="KW-1185">Reference proteome</keyword>
<feature type="domain" description="Serine aminopeptidase S33" evidence="1">
    <location>
        <begin position="42"/>
        <end position="294"/>
    </location>
</feature>
<dbReference type="PANTHER" id="PTHR11614">
    <property type="entry name" value="PHOSPHOLIPASE-RELATED"/>
    <property type="match status" value="1"/>
</dbReference>
<evidence type="ECO:0000313" key="3">
    <source>
        <dbReference type="Proteomes" id="UP000467322"/>
    </source>
</evidence>
<evidence type="ECO:0000259" key="1">
    <source>
        <dbReference type="Pfam" id="PF12146"/>
    </source>
</evidence>
<accession>A0A845M8V4</accession>
<dbReference type="InterPro" id="IPR022742">
    <property type="entry name" value="Hydrolase_4"/>
</dbReference>
<reference evidence="2 3" key="1">
    <citation type="submission" date="2019-12" db="EMBL/GenBank/DDBJ databases">
        <title>Maritimibacter sp. nov. sp. isolated from sea sand.</title>
        <authorList>
            <person name="Kim J."/>
            <person name="Jeong S.E."/>
            <person name="Jung H.S."/>
            <person name="Jeon C.O."/>
        </authorList>
    </citation>
    <scope>NUCLEOTIDE SEQUENCE [LARGE SCALE GENOMIC DNA]</scope>
    <source>
        <strain evidence="2 3">DP07</strain>
    </source>
</reference>
<proteinExistence type="predicted"/>
<organism evidence="2 3">
    <name type="scientific">Maritimibacter harenae</name>
    <dbReference type="NCBI Taxonomy" id="2606218"/>
    <lineage>
        <taxon>Bacteria</taxon>
        <taxon>Pseudomonadati</taxon>
        <taxon>Pseudomonadota</taxon>
        <taxon>Alphaproteobacteria</taxon>
        <taxon>Rhodobacterales</taxon>
        <taxon>Roseobacteraceae</taxon>
        <taxon>Maritimibacter</taxon>
    </lineage>
</organism>
<evidence type="ECO:0000313" key="2">
    <source>
        <dbReference type="EMBL" id="MZR14063.1"/>
    </source>
</evidence>
<gene>
    <name evidence="2" type="ORF">GQE99_13655</name>
</gene>
<sequence>MEEAPYFADIARGPESGRALWLTCSDGMKIRMGHWPRAAGRDARGTVLLFPGRTEYVEKYGPAARVFTDQGFDMIAVDWRGQGISERAAPDRLLGHVGDFADYQVDVDRVMEAVRELGLPEPYYLVGHSMGGCIGLRALHRDLPVNAAVFSAPMWGISLSGLMRPVAWSLSWFTHSFGNGTRLAPATSRDHYVQVAPFEDNQLTRDPDMWAFMQHQLEREPDLALGGPSVTWLYLALRECAALERMAPPATPVLTFLGTNERIVATPPVQKIMGAWSSGDLVMVPDAEHEIMMEVPTTREMFFERAIGHFGAHP</sequence>
<dbReference type="Pfam" id="PF12146">
    <property type="entry name" value="Hydrolase_4"/>
    <property type="match status" value="1"/>
</dbReference>
<protein>
    <submittedName>
        <fullName evidence="2">Alpha/beta fold hydrolase</fullName>
    </submittedName>
</protein>
<dbReference type="EMBL" id="WTUX01000017">
    <property type="protein sequence ID" value="MZR14063.1"/>
    <property type="molecule type" value="Genomic_DNA"/>
</dbReference>
<comment type="caution">
    <text evidence="2">The sequence shown here is derived from an EMBL/GenBank/DDBJ whole genome shotgun (WGS) entry which is preliminary data.</text>
</comment>
<dbReference type="GO" id="GO:0016787">
    <property type="term" value="F:hydrolase activity"/>
    <property type="evidence" value="ECO:0007669"/>
    <property type="project" value="UniProtKB-KW"/>
</dbReference>
<dbReference type="SUPFAM" id="SSF53474">
    <property type="entry name" value="alpha/beta-Hydrolases"/>
    <property type="match status" value="1"/>
</dbReference>
<dbReference type="InterPro" id="IPR029058">
    <property type="entry name" value="AB_hydrolase_fold"/>
</dbReference>
<dbReference type="RefSeq" id="WP_161352186.1">
    <property type="nucleotide sequence ID" value="NZ_WTUX01000017.1"/>
</dbReference>
<keyword evidence="2" id="KW-0378">Hydrolase</keyword>
<dbReference type="Gene3D" id="3.40.50.1820">
    <property type="entry name" value="alpha/beta hydrolase"/>
    <property type="match status" value="1"/>
</dbReference>
<dbReference type="AlphaFoldDB" id="A0A845M8V4"/>
<name>A0A845M8V4_9RHOB</name>
<dbReference type="InterPro" id="IPR051044">
    <property type="entry name" value="MAG_DAG_Lipase"/>
</dbReference>